<organism evidence="2 3">
    <name type="scientific">Cercophora scortea</name>
    <dbReference type="NCBI Taxonomy" id="314031"/>
    <lineage>
        <taxon>Eukaryota</taxon>
        <taxon>Fungi</taxon>
        <taxon>Dikarya</taxon>
        <taxon>Ascomycota</taxon>
        <taxon>Pezizomycotina</taxon>
        <taxon>Sordariomycetes</taxon>
        <taxon>Sordariomycetidae</taxon>
        <taxon>Sordariales</taxon>
        <taxon>Lasiosphaeriaceae</taxon>
        <taxon>Cercophora</taxon>
    </lineage>
</organism>
<comment type="caution">
    <text evidence="2">The sequence shown here is derived from an EMBL/GenBank/DDBJ whole genome shotgun (WGS) entry which is preliminary data.</text>
</comment>
<dbReference type="AlphaFoldDB" id="A0AAE0ME42"/>
<gene>
    <name evidence="2" type="ORF">B0T19DRAFT_188818</name>
</gene>
<sequence>MLFQPALQCDQSDEQAWLVKEDVWLMAQHSTQRPVISGPCSLSLGCNTRLETFTSPSNQRVSPRTHELRPNHETPPTMRVGQRHGPPCDRHEGSDIFPVPMGAVGDGINELQPGIVWEPRLSDQDKSSLTTYSDHQRNCDLLYKIAGTGVSSSQTRSERGCEWTPVKKGGFGKAQPTSASQGITILYVPSPSMRNRRPLRLFSALGFFEC</sequence>
<accession>A0AAE0ME42</accession>
<reference evidence="2" key="1">
    <citation type="journal article" date="2023" name="Mol. Phylogenet. Evol.">
        <title>Genome-scale phylogeny and comparative genomics of the fungal order Sordariales.</title>
        <authorList>
            <person name="Hensen N."/>
            <person name="Bonometti L."/>
            <person name="Westerberg I."/>
            <person name="Brannstrom I.O."/>
            <person name="Guillou S."/>
            <person name="Cros-Aarteil S."/>
            <person name="Calhoun S."/>
            <person name="Haridas S."/>
            <person name="Kuo A."/>
            <person name="Mondo S."/>
            <person name="Pangilinan J."/>
            <person name="Riley R."/>
            <person name="LaButti K."/>
            <person name="Andreopoulos B."/>
            <person name="Lipzen A."/>
            <person name="Chen C."/>
            <person name="Yan M."/>
            <person name="Daum C."/>
            <person name="Ng V."/>
            <person name="Clum A."/>
            <person name="Steindorff A."/>
            <person name="Ohm R.A."/>
            <person name="Martin F."/>
            <person name="Silar P."/>
            <person name="Natvig D.O."/>
            <person name="Lalanne C."/>
            <person name="Gautier V."/>
            <person name="Ament-Velasquez S.L."/>
            <person name="Kruys A."/>
            <person name="Hutchinson M.I."/>
            <person name="Powell A.J."/>
            <person name="Barry K."/>
            <person name="Miller A.N."/>
            <person name="Grigoriev I.V."/>
            <person name="Debuchy R."/>
            <person name="Gladieux P."/>
            <person name="Hiltunen Thoren M."/>
            <person name="Johannesson H."/>
        </authorList>
    </citation>
    <scope>NUCLEOTIDE SEQUENCE</scope>
    <source>
        <strain evidence="2">SMH4131-1</strain>
    </source>
</reference>
<protein>
    <submittedName>
        <fullName evidence="2">Uncharacterized protein</fullName>
    </submittedName>
</protein>
<evidence type="ECO:0000313" key="2">
    <source>
        <dbReference type="EMBL" id="KAK3328368.1"/>
    </source>
</evidence>
<evidence type="ECO:0000313" key="3">
    <source>
        <dbReference type="Proteomes" id="UP001286456"/>
    </source>
</evidence>
<name>A0AAE0ME42_9PEZI</name>
<dbReference type="Proteomes" id="UP001286456">
    <property type="component" value="Unassembled WGS sequence"/>
</dbReference>
<keyword evidence="3" id="KW-1185">Reference proteome</keyword>
<evidence type="ECO:0000256" key="1">
    <source>
        <dbReference type="SAM" id="MobiDB-lite"/>
    </source>
</evidence>
<feature type="region of interest" description="Disordered" evidence="1">
    <location>
        <begin position="54"/>
        <end position="87"/>
    </location>
</feature>
<dbReference type="EMBL" id="JAUEPO010000003">
    <property type="protein sequence ID" value="KAK3328368.1"/>
    <property type="molecule type" value="Genomic_DNA"/>
</dbReference>
<proteinExistence type="predicted"/>
<reference evidence="2" key="2">
    <citation type="submission" date="2023-06" db="EMBL/GenBank/DDBJ databases">
        <authorList>
            <consortium name="Lawrence Berkeley National Laboratory"/>
            <person name="Haridas S."/>
            <person name="Hensen N."/>
            <person name="Bonometti L."/>
            <person name="Westerberg I."/>
            <person name="Brannstrom I.O."/>
            <person name="Guillou S."/>
            <person name="Cros-Aarteil S."/>
            <person name="Calhoun S."/>
            <person name="Kuo A."/>
            <person name="Mondo S."/>
            <person name="Pangilinan J."/>
            <person name="Riley R."/>
            <person name="Labutti K."/>
            <person name="Andreopoulos B."/>
            <person name="Lipzen A."/>
            <person name="Chen C."/>
            <person name="Yanf M."/>
            <person name="Daum C."/>
            <person name="Ng V."/>
            <person name="Clum A."/>
            <person name="Steindorff A."/>
            <person name="Ohm R."/>
            <person name="Martin F."/>
            <person name="Silar P."/>
            <person name="Natvig D."/>
            <person name="Lalanne C."/>
            <person name="Gautier V."/>
            <person name="Ament-Velasquez S.L."/>
            <person name="Kruys A."/>
            <person name="Hutchinson M.I."/>
            <person name="Powell A.J."/>
            <person name="Barry K."/>
            <person name="Miller A.N."/>
            <person name="Grigoriev I.V."/>
            <person name="Debuchy R."/>
            <person name="Gladieux P."/>
            <person name="Thoren M.H."/>
            <person name="Johannesson H."/>
        </authorList>
    </citation>
    <scope>NUCLEOTIDE SEQUENCE</scope>
    <source>
        <strain evidence="2">SMH4131-1</strain>
    </source>
</reference>